<dbReference type="Pfam" id="PF04959">
    <property type="entry name" value="ARS2"/>
    <property type="match status" value="1"/>
</dbReference>
<dbReference type="InterPro" id="IPR000504">
    <property type="entry name" value="RRM_dom"/>
</dbReference>
<dbReference type="Pfam" id="PF00076">
    <property type="entry name" value="RRM_1"/>
    <property type="match status" value="1"/>
</dbReference>
<dbReference type="InterPro" id="IPR013087">
    <property type="entry name" value="Znf_C2H2_type"/>
</dbReference>
<dbReference type="InterPro" id="IPR035979">
    <property type="entry name" value="RBD_domain_sf"/>
</dbReference>
<feature type="compositionally biased region" description="Basic and acidic residues" evidence="5">
    <location>
        <begin position="11"/>
        <end position="41"/>
    </location>
</feature>
<keyword evidence="4" id="KW-0863">Zinc-finger</keyword>
<keyword evidence="8" id="KW-1185">Reference proteome</keyword>
<name>A0ABP9YEE6_9FUNG</name>
<feature type="compositionally biased region" description="Basic and acidic residues" evidence="5">
    <location>
        <begin position="78"/>
        <end position="101"/>
    </location>
</feature>
<evidence type="ECO:0000256" key="1">
    <source>
        <dbReference type="ARBA" id="ARBA00004123"/>
    </source>
</evidence>
<dbReference type="InterPro" id="IPR021933">
    <property type="entry name" value="SERRATE/Ars2_N"/>
</dbReference>
<keyword evidence="3" id="KW-0539">Nucleus</keyword>
<dbReference type="PROSITE" id="PS00028">
    <property type="entry name" value="ZINC_FINGER_C2H2_1"/>
    <property type="match status" value="1"/>
</dbReference>
<evidence type="ECO:0000259" key="6">
    <source>
        <dbReference type="PROSITE" id="PS50157"/>
    </source>
</evidence>
<comment type="subcellular location">
    <subcellularLocation>
        <location evidence="1">Nucleus</location>
    </subcellularLocation>
</comment>
<feature type="region of interest" description="Disordered" evidence="5">
    <location>
        <begin position="1"/>
        <end position="103"/>
    </location>
</feature>
<dbReference type="PROSITE" id="PS50157">
    <property type="entry name" value="ZINC_FINGER_C2H2_2"/>
    <property type="match status" value="1"/>
</dbReference>
<dbReference type="InterPro" id="IPR012677">
    <property type="entry name" value="Nucleotide-bd_a/b_plait_sf"/>
</dbReference>
<dbReference type="EMBL" id="BAABUJ010000044">
    <property type="protein sequence ID" value="GAA5805334.1"/>
    <property type="molecule type" value="Genomic_DNA"/>
</dbReference>
<dbReference type="SUPFAM" id="SSF54928">
    <property type="entry name" value="RNA-binding domain, RBD"/>
    <property type="match status" value="1"/>
</dbReference>
<sequence>MGYNEWSDDETSSRNHGRDKFRHERSVERDRAYGNDEYERYGKKRGRRSPTPPEERRHKRRPSFSPPPMRNYQNSRPNRMERDLRNEPDTDHYIPNYDRDGYVPGPRYGNKPEVLSNPSFGPNNPGGFPIMDMMNPQMVNQGWTGRFSVDPNQLDYLVPFKQFYDYTRRTATRRIDDDDMQKRYAHYKEKFAARQLAQFFVANKDKEWFQEKYHPKLSQPRYQDIKLRRRRYLNTFLQDLEKGEFDEIRFDKDGQANDGNLEEDTTITTLTTTTTTTVEPANPTESNSNDEYETRLVIKTVPPTIPREKILEMCSKVEGFDYLALSEPGPNKKFHRIGWITFKEGTDMKKAFDQMDNQKVDDFVFHLAMNRKDTVITRVPRIAPDISNTTERLQKDLEQSKELALAFETMLGDDIPEGLKAVEARAQFVIENRVKPAEEEEIKKEGSEDGKVDDEDNVDRWNLKKLLDMIIIYLRRVYMYCYYCALECDSLEELNKKCCEPHCRATASNVIDEPTDPKLIAKNERGVAQWAKNLDQKISMKIHTPDDRELKRLGGRVLQSEIDDYVKEHVLKEHESKYKCQVGECSKAFKGFDYVEKHILSKHPEEIDRIKAEVEYFNNYVCDPNHLIPSPNTTQMMNPMPNNIPFGQQTQPFMMNGPGNMRPPPLPMAGMHSAVAGTPWDQIPRIGFGSDNAPAGWTTAVNAARRTRAPGMMDLEDSLPKDPRQVKSYVDLDAPAEGDSNISFY</sequence>
<reference evidence="7 8" key="1">
    <citation type="submission" date="2024-04" db="EMBL/GenBank/DDBJ databases">
        <title>genome sequences of Mucor flavus KT1a and Helicostylum pulchrum KT1b strains isolation_sourced from the surface of a dry-aged beef.</title>
        <authorList>
            <person name="Toyotome T."/>
            <person name="Hosono M."/>
            <person name="Torimaru M."/>
            <person name="Fukuda K."/>
            <person name="Mikami N."/>
        </authorList>
    </citation>
    <scope>NUCLEOTIDE SEQUENCE [LARGE SCALE GENOMIC DNA]</scope>
    <source>
        <strain evidence="7 8">KT1b</strain>
    </source>
</reference>
<evidence type="ECO:0000256" key="5">
    <source>
        <dbReference type="SAM" id="MobiDB-lite"/>
    </source>
</evidence>
<accession>A0ABP9YEE6</accession>
<dbReference type="PANTHER" id="PTHR13165:SF0">
    <property type="entry name" value="SERRATE RNA EFFECTOR MOLECULE HOMOLOG"/>
    <property type="match status" value="1"/>
</dbReference>
<dbReference type="InterPro" id="IPR025239">
    <property type="entry name" value="DUF4187"/>
</dbReference>
<gene>
    <name evidence="7" type="ORF">HPULCUR_010849</name>
</gene>
<dbReference type="Pfam" id="PF12066">
    <property type="entry name" value="SERRATE_Ars2_N"/>
    <property type="match status" value="1"/>
</dbReference>
<evidence type="ECO:0000313" key="7">
    <source>
        <dbReference type="EMBL" id="GAA5805334.1"/>
    </source>
</evidence>
<dbReference type="Gene3D" id="3.30.70.330">
    <property type="match status" value="1"/>
</dbReference>
<comment type="caution">
    <text evidence="7">The sequence shown here is derived from an EMBL/GenBank/DDBJ whole genome shotgun (WGS) entry which is preliminary data.</text>
</comment>
<evidence type="ECO:0000256" key="3">
    <source>
        <dbReference type="ARBA" id="ARBA00023242"/>
    </source>
</evidence>
<dbReference type="Proteomes" id="UP001476247">
    <property type="component" value="Unassembled WGS sequence"/>
</dbReference>
<organism evidence="7 8">
    <name type="scientific">Helicostylum pulchrum</name>
    <dbReference type="NCBI Taxonomy" id="562976"/>
    <lineage>
        <taxon>Eukaryota</taxon>
        <taxon>Fungi</taxon>
        <taxon>Fungi incertae sedis</taxon>
        <taxon>Mucoromycota</taxon>
        <taxon>Mucoromycotina</taxon>
        <taxon>Mucoromycetes</taxon>
        <taxon>Mucorales</taxon>
        <taxon>Mucorineae</taxon>
        <taxon>Mucoraceae</taxon>
        <taxon>Helicostylum</taxon>
    </lineage>
</organism>
<feature type="compositionally biased region" description="Acidic residues" evidence="5">
    <location>
        <begin position="1"/>
        <end position="10"/>
    </location>
</feature>
<keyword evidence="4" id="KW-0862">Zinc</keyword>
<proteinExistence type="inferred from homology"/>
<keyword evidence="4" id="KW-0479">Metal-binding</keyword>
<evidence type="ECO:0000313" key="8">
    <source>
        <dbReference type="Proteomes" id="UP001476247"/>
    </source>
</evidence>
<dbReference type="PANTHER" id="PTHR13165">
    <property type="entry name" value="ARSENITE-RESISTANCE PROTEIN 2"/>
    <property type="match status" value="1"/>
</dbReference>
<evidence type="ECO:0000256" key="2">
    <source>
        <dbReference type="ARBA" id="ARBA00005407"/>
    </source>
</evidence>
<feature type="domain" description="C2H2-type" evidence="6">
    <location>
        <begin position="578"/>
        <end position="608"/>
    </location>
</feature>
<dbReference type="InterPro" id="IPR039727">
    <property type="entry name" value="SE/Ars2"/>
</dbReference>
<evidence type="ECO:0000256" key="4">
    <source>
        <dbReference type="PROSITE-ProRule" id="PRU00042"/>
    </source>
</evidence>
<protein>
    <recommendedName>
        <fullName evidence="6">C2H2-type domain-containing protein</fullName>
    </recommendedName>
</protein>
<comment type="similarity">
    <text evidence="2">Belongs to the ARS2 family.</text>
</comment>
<dbReference type="SMART" id="SM01173">
    <property type="entry name" value="DUF4187"/>
    <property type="match status" value="1"/>
</dbReference>
<dbReference type="InterPro" id="IPR007042">
    <property type="entry name" value="SERRATE/Ars2_C"/>
</dbReference>